<evidence type="ECO:0000313" key="3">
    <source>
        <dbReference type="Proteomes" id="UP001233271"/>
    </source>
</evidence>
<dbReference type="Proteomes" id="UP001233271">
    <property type="component" value="Chromosome 1"/>
</dbReference>
<dbReference type="KEGG" id="ccac:CcaHIS019_0110270"/>
<feature type="compositionally biased region" description="Acidic residues" evidence="1">
    <location>
        <begin position="572"/>
        <end position="581"/>
    </location>
</feature>
<reference evidence="2" key="1">
    <citation type="journal article" date="2023" name="BMC Genomics">
        <title>Chromosome-level genome assemblies of Cutaneotrichosporon spp. (Trichosporonales, Basidiomycota) reveal imbalanced evolution between nucleotide sequences and chromosome synteny.</title>
        <authorList>
            <person name="Kobayashi Y."/>
            <person name="Kayamori A."/>
            <person name="Aoki K."/>
            <person name="Shiwa Y."/>
            <person name="Matsutani M."/>
            <person name="Fujita N."/>
            <person name="Sugita T."/>
            <person name="Iwasaki W."/>
            <person name="Tanaka N."/>
            <person name="Takashima M."/>
        </authorList>
    </citation>
    <scope>NUCLEOTIDE SEQUENCE</scope>
    <source>
        <strain evidence="2">HIS019</strain>
    </source>
</reference>
<dbReference type="GeneID" id="85492180"/>
<name>A0AA48KXI2_9TREE</name>
<sequence length="967" mass="108737">MAVLKSSRARPNKNQRGWGNLPPHLLNLIFSNVLDDLTLDIWRPFPDSSHSVALAVARRNWLSGMRATSSGWYTAVNSHPFWAELITTIRTDLVGIPRGPTFYAARAMTSDVCIPCRLSFPMRPPQSASYSMPTDSLGRIPTCQLHWAQICSHCLRVQPMDVRTEPNLFLRRPVNGDVDERGRPRNNQGLLCRPCREVAFNAMLRCGLETSARGGEIRGFDNAWQHTISFKEYVYLGQGRSDEMALQAIEDWFLMHHTNYYQLLTEIGNVQALLRKFKMHLFEHHTLQPPPYEASQISRILYSMFDEDDQSDFDLARLYRRWCHEIDNNEYTEIEYRLDIERVRLNLSAASLWPWIRNKVVLRTIDLWAVERFNNGYWVMPWDEIAQMRDPNKQIHTPLYEIAFHGSRASEYGKAYVVDRWRNGGGRFRFNVGPHELRAREQRNVDQFLPPERLLGMKDQRFTEVLSLRLEAAFAVIMRSYTRLPLEEYGRIEAHLATLNVENILALLQDLYPWHEAEDPSGRWPLTLFPLPPASDATVMSSISEEEDPEEQSFAQLDNELHSVQIKRDDIDHDNDGDDCSNDSSEPREPRIELVATNDNHPSSYGIMDGWITTSDEPDEFEDAEQHEDRASERSDWDSTADSSSPSPKLGKRKAADDEAQPDVERAPRSRLGSGQASSSGDSANTVLVTPDESPSLLAEERIGVAEVHDAASDTTPVAMMANSATSPSASPALGKRKSPDDDDLIRPPRRAASIPASTRTAASDTTDDDMGEGHVKADKIERRTHPVVEIEEGHPKLGLTVEDGMGIGNAPMDEDTQESETRPSKGSGEPPSSSSNSDRRETGRTPSPDPKQQPDVDQAVDPTAVADATWDGAASEYSDLMYDSQSEASVDSDRLAEVPSVPATSDLLGPTVRNLILSCFYGSRVNLRACYCSICVRSRKDAAEAERRRYAEEDDNVIVATVLRIA</sequence>
<feature type="compositionally biased region" description="Basic and acidic residues" evidence="1">
    <location>
        <begin position="699"/>
        <end position="712"/>
    </location>
</feature>
<feature type="compositionally biased region" description="Basic and acidic residues" evidence="1">
    <location>
        <begin position="627"/>
        <end position="637"/>
    </location>
</feature>
<feature type="compositionally biased region" description="Low complexity" evidence="1">
    <location>
        <begin position="825"/>
        <end position="837"/>
    </location>
</feature>
<protein>
    <submittedName>
        <fullName evidence="2">Uncharacterized protein</fullName>
    </submittedName>
</protein>
<feature type="compositionally biased region" description="Low complexity" evidence="1">
    <location>
        <begin position="719"/>
        <end position="733"/>
    </location>
</feature>
<dbReference type="AlphaFoldDB" id="A0AA48KXI2"/>
<keyword evidence="3" id="KW-1185">Reference proteome</keyword>
<feature type="compositionally biased region" description="Low complexity" evidence="1">
    <location>
        <begin position="673"/>
        <end position="684"/>
    </location>
</feature>
<proteinExistence type="predicted"/>
<feature type="compositionally biased region" description="Basic and acidic residues" evidence="1">
    <location>
        <begin position="772"/>
        <end position="796"/>
    </location>
</feature>
<dbReference type="EMBL" id="AP028212">
    <property type="protein sequence ID" value="BEI88309.1"/>
    <property type="molecule type" value="Genomic_DNA"/>
</dbReference>
<feature type="compositionally biased region" description="Polar residues" evidence="1">
    <location>
        <begin position="638"/>
        <end position="647"/>
    </location>
</feature>
<organism evidence="2 3">
    <name type="scientific">Cutaneotrichosporon cavernicola</name>
    <dbReference type="NCBI Taxonomy" id="279322"/>
    <lineage>
        <taxon>Eukaryota</taxon>
        <taxon>Fungi</taxon>
        <taxon>Dikarya</taxon>
        <taxon>Basidiomycota</taxon>
        <taxon>Agaricomycotina</taxon>
        <taxon>Tremellomycetes</taxon>
        <taxon>Trichosporonales</taxon>
        <taxon>Trichosporonaceae</taxon>
        <taxon>Cutaneotrichosporon</taxon>
    </lineage>
</organism>
<accession>A0AA48KXI2</accession>
<gene>
    <name evidence="2" type="ORF">CcaverHIS019_0110270</name>
</gene>
<evidence type="ECO:0000313" key="2">
    <source>
        <dbReference type="EMBL" id="BEI88309.1"/>
    </source>
</evidence>
<feature type="region of interest" description="Disordered" evidence="1">
    <location>
        <begin position="568"/>
        <end position="861"/>
    </location>
</feature>
<evidence type="ECO:0000256" key="1">
    <source>
        <dbReference type="SAM" id="MobiDB-lite"/>
    </source>
</evidence>
<dbReference type="RefSeq" id="XP_060453575.1">
    <property type="nucleotide sequence ID" value="XM_060596598.1"/>
</dbReference>
<feature type="compositionally biased region" description="Acidic residues" evidence="1">
    <location>
        <begin position="616"/>
        <end position="626"/>
    </location>
</feature>